<dbReference type="SUPFAM" id="SSF53474">
    <property type="entry name" value="alpha/beta-Hydrolases"/>
    <property type="match status" value="1"/>
</dbReference>
<dbReference type="GO" id="GO:0016042">
    <property type="term" value="P:lipid catabolic process"/>
    <property type="evidence" value="ECO:0007669"/>
    <property type="project" value="UniProtKB-KW"/>
</dbReference>
<feature type="domain" description="AB hydrolase-1" evidence="8">
    <location>
        <begin position="66"/>
        <end position="365"/>
    </location>
</feature>
<evidence type="ECO:0000256" key="1">
    <source>
        <dbReference type="ARBA" id="ARBA00010701"/>
    </source>
</evidence>
<dbReference type="Gene3D" id="3.40.50.1820">
    <property type="entry name" value="alpha/beta hydrolase"/>
    <property type="match status" value="1"/>
</dbReference>
<comment type="similarity">
    <text evidence="1 6">Belongs to the AB hydrolase superfamily. Lipase family.</text>
</comment>
<dbReference type="Pfam" id="PF00561">
    <property type="entry name" value="Abhydrolase_1"/>
    <property type="match status" value="1"/>
</dbReference>
<keyword evidence="10" id="KW-1185">Reference proteome</keyword>
<evidence type="ECO:0000256" key="6">
    <source>
        <dbReference type="PIRNR" id="PIRNR000862"/>
    </source>
</evidence>
<dbReference type="InterPro" id="IPR029058">
    <property type="entry name" value="AB_hydrolase_fold"/>
</dbReference>
<comment type="caution">
    <text evidence="9">The sequence shown here is derived from an EMBL/GenBank/DDBJ whole genome shotgun (WGS) entry which is preliminary data.</text>
</comment>
<feature type="active site" description="Charge relay system" evidence="7">
    <location>
        <position position="330"/>
    </location>
</feature>
<evidence type="ECO:0000259" key="8">
    <source>
        <dbReference type="Pfam" id="PF00561"/>
    </source>
</evidence>
<keyword evidence="4" id="KW-0443">Lipid metabolism</keyword>
<dbReference type="PIRSF" id="PIRSF000862">
    <property type="entry name" value="Steryl_ester_lip"/>
    <property type="match status" value="1"/>
</dbReference>
<dbReference type="FunFam" id="3.40.50.1820:FF:000012">
    <property type="entry name" value="Lipase"/>
    <property type="match status" value="1"/>
</dbReference>
<sequence length="383" mass="43740">MVFIRDGLEGRFKFILNNIYIYFFKSELIQHWGYPNEEYEVLTEDGYFLTVNRIPYGVKSPSRGGPAVYLQHGFIADGSNWVTNMDYNSLGFILADADFDVWIVNSRGNTWSRKHKTLSPDEKEFWAFGFDEMAKFDLPAVINFILQKTGQEQVYYIGHSQGTTVGFIAFSTMPELAKKVKMFFALAPVISLDYSISPMATIAALPELVIKGLFGEKDFLPNSEFIEILATQFCTRIVAKQLCGNFYFLLSGFNENNLNMSRVDVYFGHFPAGASVQNVLHWGQLKKTGEFKTFDYGTTGNLLHYNQATPPFYNVKDMKVPTAVWNGGNDWLADPQDTDLLLPQITNLMYHENIPDWQHLDLIWGMDAPPRMYTKIIEQMKGA</sequence>
<dbReference type="AlphaFoldDB" id="A0AAV2ZN59"/>
<dbReference type="PANTHER" id="PTHR11005">
    <property type="entry name" value="LYSOSOMAL ACID LIPASE-RELATED"/>
    <property type="match status" value="1"/>
</dbReference>
<dbReference type="InterPro" id="IPR025483">
    <property type="entry name" value="Lipase_euk"/>
</dbReference>
<evidence type="ECO:0000313" key="10">
    <source>
        <dbReference type="Proteomes" id="UP001181693"/>
    </source>
</evidence>
<evidence type="ECO:0000256" key="7">
    <source>
        <dbReference type="PIRSR" id="PIRSR000862-1"/>
    </source>
</evidence>
<dbReference type="GO" id="GO:0016788">
    <property type="term" value="F:hydrolase activity, acting on ester bonds"/>
    <property type="evidence" value="ECO:0007669"/>
    <property type="project" value="InterPro"/>
</dbReference>
<protein>
    <recommendedName>
        <fullName evidence="6">Lipase</fullName>
    </recommendedName>
</protein>
<accession>A0AAV2ZN59</accession>
<dbReference type="Proteomes" id="UP001181693">
    <property type="component" value="Unassembled WGS sequence"/>
</dbReference>
<keyword evidence="5" id="KW-0325">Glycoprotein</keyword>
<reference evidence="9" key="1">
    <citation type="thesis" date="2020" institute="ProQuest LLC" country="789 East Eisenhower Parkway, Ann Arbor, MI, USA">
        <title>Comparative Genomics and Chromosome Evolution.</title>
        <authorList>
            <person name="Mudd A.B."/>
        </authorList>
    </citation>
    <scope>NUCLEOTIDE SEQUENCE</scope>
    <source>
        <strain evidence="9">1538</strain>
        <tissue evidence="9">Blood</tissue>
    </source>
</reference>
<proteinExistence type="inferred from homology"/>
<gene>
    <name evidence="9" type="ORF">GDO54_004451</name>
</gene>
<dbReference type="InterPro" id="IPR000073">
    <property type="entry name" value="AB_hydrolase_1"/>
</dbReference>
<evidence type="ECO:0000256" key="5">
    <source>
        <dbReference type="ARBA" id="ARBA00023180"/>
    </source>
</evidence>
<keyword evidence="3 6" id="KW-0442">Lipid degradation</keyword>
<organism evidence="9 10">
    <name type="scientific">Pyxicephalus adspersus</name>
    <name type="common">African bullfrog</name>
    <dbReference type="NCBI Taxonomy" id="30357"/>
    <lineage>
        <taxon>Eukaryota</taxon>
        <taxon>Metazoa</taxon>
        <taxon>Chordata</taxon>
        <taxon>Craniata</taxon>
        <taxon>Vertebrata</taxon>
        <taxon>Euteleostomi</taxon>
        <taxon>Amphibia</taxon>
        <taxon>Batrachia</taxon>
        <taxon>Anura</taxon>
        <taxon>Neobatrachia</taxon>
        <taxon>Ranoidea</taxon>
        <taxon>Pyxicephalidae</taxon>
        <taxon>Pyxicephalinae</taxon>
        <taxon>Pyxicephalus</taxon>
    </lineage>
</organism>
<feature type="active site" description="Charge relay system" evidence="7">
    <location>
        <position position="359"/>
    </location>
</feature>
<evidence type="ECO:0000256" key="3">
    <source>
        <dbReference type="ARBA" id="ARBA00022963"/>
    </source>
</evidence>
<feature type="active site" description="Nucleophile" evidence="7">
    <location>
        <position position="160"/>
    </location>
</feature>
<keyword evidence="6" id="KW-0378">Hydrolase</keyword>
<evidence type="ECO:0000256" key="2">
    <source>
        <dbReference type="ARBA" id="ARBA00022729"/>
    </source>
</evidence>
<dbReference type="EMBL" id="DYDO01000012">
    <property type="protein sequence ID" value="DBA15207.1"/>
    <property type="molecule type" value="Genomic_DNA"/>
</dbReference>
<name>A0AAV2ZN59_PYXAD</name>
<evidence type="ECO:0000313" key="9">
    <source>
        <dbReference type="EMBL" id="DBA15207.1"/>
    </source>
</evidence>
<evidence type="ECO:0000256" key="4">
    <source>
        <dbReference type="ARBA" id="ARBA00023098"/>
    </source>
</evidence>
<keyword evidence="2" id="KW-0732">Signal</keyword>